<sequence length="432" mass="46032">MRLTLIVRLVVIISIMVTGAQRVKRGRRSGGDQGRGEDGVDGRGNNRPNPCESVNCRNGGKCVRGICECTCGYSGPDCGVDSCNNRCLNNATCNNGICDCPPMFSGKDCGTKIEPVDLCENITCSNNGQCVSGICKCTPGYHGDDCNTNPCEITDCPGETTRCVPIQAPGGGLTCSCVKRNTISPFGDKECFARSIITPLQTYDTNLNVITNIPGVPGKNLTISFIDDFSITFLPPSCSTDYLEIDGTRYCGGQTPADITLSTGADAQVRFVTGSSGGSEGYTLTYQYIDAVPDTSNHCKNGGTLTTQQTCNCREEFQGANCEFPPIITSGGRYQFNQDTTFTLPGFPQKELVLTFDGDFSVETTGGNCNDILRNNCGTDYVEIEETRYCGGGAPGPITIFTGTGTTVRFVSGGFFGGCPTGFTLTYVYRDP</sequence>
<feature type="domain" description="CUB" evidence="5">
    <location>
        <begin position="175"/>
        <end position="289"/>
    </location>
</feature>
<dbReference type="SMART" id="SM00181">
    <property type="entry name" value="EGF"/>
    <property type="match status" value="4"/>
</dbReference>
<dbReference type="Proteomes" id="UP001347796">
    <property type="component" value="Unassembled WGS sequence"/>
</dbReference>
<comment type="caution">
    <text evidence="7">The sequence shown here is derived from an EMBL/GenBank/DDBJ whole genome shotgun (WGS) entry which is preliminary data.</text>
</comment>
<feature type="domain" description="EGF-like" evidence="6">
    <location>
        <begin position="79"/>
        <end position="110"/>
    </location>
</feature>
<organism evidence="7 8">
    <name type="scientific">Patella caerulea</name>
    <name type="common">Rayed Mediterranean limpet</name>
    <dbReference type="NCBI Taxonomy" id="87958"/>
    <lineage>
        <taxon>Eukaryota</taxon>
        <taxon>Metazoa</taxon>
        <taxon>Spiralia</taxon>
        <taxon>Lophotrochozoa</taxon>
        <taxon>Mollusca</taxon>
        <taxon>Gastropoda</taxon>
        <taxon>Patellogastropoda</taxon>
        <taxon>Patelloidea</taxon>
        <taxon>Patellidae</taxon>
        <taxon>Patella</taxon>
    </lineage>
</organism>
<dbReference type="PROSITE" id="PS50026">
    <property type="entry name" value="EGF_3"/>
    <property type="match status" value="3"/>
</dbReference>
<feature type="signal peptide" evidence="4">
    <location>
        <begin position="1"/>
        <end position="20"/>
    </location>
</feature>
<comment type="caution">
    <text evidence="2">Lacks conserved residue(s) required for the propagation of feature annotation.</text>
</comment>
<feature type="domain" description="EGF-like" evidence="6">
    <location>
        <begin position="115"/>
        <end position="147"/>
    </location>
</feature>
<feature type="disulfide bond" evidence="2">
    <location>
        <begin position="83"/>
        <end position="93"/>
    </location>
</feature>
<dbReference type="PROSITE" id="PS00022">
    <property type="entry name" value="EGF_1"/>
    <property type="match status" value="3"/>
</dbReference>
<feature type="disulfide bond" evidence="2">
    <location>
        <begin position="313"/>
        <end position="322"/>
    </location>
</feature>
<dbReference type="Pfam" id="PF25024">
    <property type="entry name" value="EGF_TEN"/>
    <property type="match status" value="1"/>
</dbReference>
<feature type="domain" description="EGF-like" evidence="6">
    <location>
        <begin position="288"/>
        <end position="323"/>
    </location>
</feature>
<reference evidence="7 8" key="1">
    <citation type="submission" date="2024-01" db="EMBL/GenBank/DDBJ databases">
        <title>The genome of the rayed Mediterranean limpet Patella caerulea (Linnaeus, 1758).</title>
        <authorList>
            <person name="Anh-Thu Weber A."/>
            <person name="Halstead-Nussloch G."/>
        </authorList>
    </citation>
    <scope>NUCLEOTIDE SEQUENCE [LARGE SCALE GENOMIC DNA]</scope>
    <source>
        <strain evidence="7">AATW-2023a</strain>
        <tissue evidence="7">Whole specimen</tissue>
    </source>
</reference>
<evidence type="ECO:0000259" key="6">
    <source>
        <dbReference type="PROSITE" id="PS50026"/>
    </source>
</evidence>
<accession>A0AAN8PFX5</accession>
<dbReference type="PROSITE" id="PS01186">
    <property type="entry name" value="EGF_2"/>
    <property type="match status" value="1"/>
</dbReference>
<evidence type="ECO:0000256" key="2">
    <source>
        <dbReference type="PROSITE-ProRule" id="PRU00076"/>
    </source>
</evidence>
<keyword evidence="4" id="KW-0732">Signal</keyword>
<dbReference type="InterPro" id="IPR000859">
    <property type="entry name" value="CUB_dom"/>
</dbReference>
<evidence type="ECO:0000256" key="4">
    <source>
        <dbReference type="SAM" id="SignalP"/>
    </source>
</evidence>
<dbReference type="PANTHER" id="PTHR24033:SF151">
    <property type="entry name" value="NOTCH 2"/>
    <property type="match status" value="1"/>
</dbReference>
<feature type="domain" description="CUB" evidence="5">
    <location>
        <begin position="313"/>
        <end position="430"/>
    </location>
</feature>
<evidence type="ECO:0000313" key="8">
    <source>
        <dbReference type="Proteomes" id="UP001347796"/>
    </source>
</evidence>
<dbReference type="CDD" id="cd00041">
    <property type="entry name" value="CUB"/>
    <property type="match status" value="1"/>
</dbReference>
<dbReference type="PANTHER" id="PTHR24033">
    <property type="entry name" value="EGF-LIKE DOMAIN-CONTAINING PROTEIN"/>
    <property type="match status" value="1"/>
</dbReference>
<dbReference type="InterPro" id="IPR035914">
    <property type="entry name" value="Sperma_CUB_dom_sf"/>
</dbReference>
<keyword evidence="1 2" id="KW-1015">Disulfide bond</keyword>
<name>A0AAN8PFX5_PATCE</name>
<protein>
    <submittedName>
        <fullName evidence="7">Uncharacterized protein</fullName>
    </submittedName>
</protein>
<evidence type="ECO:0000256" key="3">
    <source>
        <dbReference type="SAM" id="MobiDB-lite"/>
    </source>
</evidence>
<dbReference type="InterPro" id="IPR051830">
    <property type="entry name" value="NOTCH_homolog"/>
</dbReference>
<dbReference type="SUPFAM" id="SSF57196">
    <property type="entry name" value="EGF/Laminin"/>
    <property type="match status" value="2"/>
</dbReference>
<dbReference type="AlphaFoldDB" id="A0AAN8PFX5"/>
<feature type="disulfide bond" evidence="2">
    <location>
        <begin position="100"/>
        <end position="109"/>
    </location>
</feature>
<dbReference type="EMBL" id="JAZGQO010000011">
    <property type="protein sequence ID" value="KAK6174163.1"/>
    <property type="molecule type" value="Genomic_DNA"/>
</dbReference>
<dbReference type="InterPro" id="IPR000742">
    <property type="entry name" value="EGF"/>
</dbReference>
<evidence type="ECO:0000259" key="5">
    <source>
        <dbReference type="PROSITE" id="PS01180"/>
    </source>
</evidence>
<dbReference type="SMART" id="SM00042">
    <property type="entry name" value="CUB"/>
    <property type="match status" value="1"/>
</dbReference>
<feature type="disulfide bond" evidence="2">
    <location>
        <begin position="137"/>
        <end position="146"/>
    </location>
</feature>
<keyword evidence="8" id="KW-1185">Reference proteome</keyword>
<dbReference type="Gene3D" id="2.60.120.290">
    <property type="entry name" value="Spermadhesin, CUB domain"/>
    <property type="match status" value="2"/>
</dbReference>
<dbReference type="Gene3D" id="2.10.25.10">
    <property type="entry name" value="Laminin"/>
    <property type="match status" value="3"/>
</dbReference>
<evidence type="ECO:0000256" key="1">
    <source>
        <dbReference type="ARBA" id="ARBA00023157"/>
    </source>
</evidence>
<proteinExistence type="predicted"/>
<keyword evidence="2" id="KW-0245">EGF-like domain</keyword>
<feature type="chain" id="PRO_5043055380" evidence="4">
    <location>
        <begin position="21"/>
        <end position="432"/>
    </location>
</feature>
<gene>
    <name evidence="7" type="ORF">SNE40_017491</name>
</gene>
<dbReference type="PROSITE" id="PS01180">
    <property type="entry name" value="CUB"/>
    <property type="match status" value="2"/>
</dbReference>
<feature type="region of interest" description="Disordered" evidence="3">
    <location>
        <begin position="23"/>
        <end position="44"/>
    </location>
</feature>
<dbReference type="SUPFAM" id="SSF49854">
    <property type="entry name" value="Spermadhesin, CUB domain"/>
    <property type="match status" value="2"/>
</dbReference>
<evidence type="ECO:0000313" key="7">
    <source>
        <dbReference type="EMBL" id="KAK6174163.1"/>
    </source>
</evidence>